<dbReference type="InterPro" id="IPR035461">
    <property type="entry name" value="GmhA/DiaA"/>
</dbReference>
<dbReference type="InterPro" id="IPR001347">
    <property type="entry name" value="SIS_dom"/>
</dbReference>
<proteinExistence type="inferred from homology"/>
<dbReference type="InterPro" id="IPR004515">
    <property type="entry name" value="Phosphoheptose_Isoase"/>
</dbReference>
<sequence>MKNLIQQSVNDSITVKKEFFSDNIENIESCASIMAAALKKGRKILLFGNGGSAADCQHIAAEFVNRFRMERKPLAAIALTTDTSVITSIGNDYSYEDIFSKQVQALGKKGDIAFGISTSGNSPNIIKAVRQAKQMGVLSVGFSGNKGKLKQLTDICFCVDCDTTARIQEVHILLAHILCDLTERIMFNE</sequence>
<feature type="binding site" evidence="9">
    <location>
        <position position="168"/>
    </location>
    <ligand>
        <name>Zn(2+)</name>
        <dbReference type="ChEBI" id="CHEBI:29105"/>
    </ligand>
</feature>
<accession>A0A1H2F8N4</accession>
<feature type="binding site" evidence="9">
    <location>
        <position position="58"/>
    </location>
    <ligand>
        <name>Zn(2+)</name>
        <dbReference type="ChEBI" id="CHEBI:29105"/>
    </ligand>
</feature>
<keyword evidence="12" id="KW-1185">Reference proteome</keyword>
<dbReference type="RefSeq" id="WP_092232225.1">
    <property type="nucleotide sequence ID" value="NZ_FNLL01000004.1"/>
</dbReference>
<dbReference type="UniPathway" id="UPA00041">
    <property type="reaction ID" value="UER00436"/>
</dbReference>
<protein>
    <recommendedName>
        <fullName evidence="9">Phosphoheptose isomerase</fullName>
        <ecNumber evidence="9">5.3.1.28</ecNumber>
    </recommendedName>
    <alternativeName>
        <fullName evidence="9">Sedoheptulose 7-phosphate isomerase</fullName>
    </alternativeName>
</protein>
<feature type="binding site" evidence="9">
    <location>
        <position position="62"/>
    </location>
    <ligand>
        <name>Zn(2+)</name>
        <dbReference type="ChEBI" id="CHEBI:29105"/>
    </ligand>
</feature>
<dbReference type="GO" id="GO:0008968">
    <property type="term" value="F:D-sedoheptulose 7-phosphate isomerase activity"/>
    <property type="evidence" value="ECO:0007669"/>
    <property type="project" value="UniProtKB-UniRule"/>
</dbReference>
<dbReference type="GO" id="GO:0097367">
    <property type="term" value="F:carbohydrate derivative binding"/>
    <property type="evidence" value="ECO:0007669"/>
    <property type="project" value="InterPro"/>
</dbReference>
<organism evidence="11 12">
    <name type="scientific">Desulfobacula phenolica</name>
    <dbReference type="NCBI Taxonomy" id="90732"/>
    <lineage>
        <taxon>Bacteria</taxon>
        <taxon>Pseudomonadati</taxon>
        <taxon>Thermodesulfobacteriota</taxon>
        <taxon>Desulfobacteria</taxon>
        <taxon>Desulfobacterales</taxon>
        <taxon>Desulfobacteraceae</taxon>
        <taxon>Desulfobacula</taxon>
    </lineage>
</organism>
<comment type="miscellaneous">
    <text evidence="9">The reaction produces a racemic mixture of D-glycero-alpha-D-manno-heptose 7-phosphate and D-glycero-beta-D-manno-heptose 7-phosphate.</text>
</comment>
<evidence type="ECO:0000256" key="6">
    <source>
        <dbReference type="ARBA" id="ARBA00022833"/>
    </source>
</evidence>
<evidence type="ECO:0000256" key="9">
    <source>
        <dbReference type="HAMAP-Rule" id="MF_00067"/>
    </source>
</evidence>
<evidence type="ECO:0000256" key="5">
    <source>
        <dbReference type="ARBA" id="ARBA00022723"/>
    </source>
</evidence>
<feature type="binding site" evidence="9">
    <location>
        <position position="176"/>
    </location>
    <ligand>
        <name>Zn(2+)</name>
        <dbReference type="ChEBI" id="CHEBI:29105"/>
    </ligand>
</feature>
<dbReference type="EC" id="5.3.1.28" evidence="9"/>
<dbReference type="HAMAP" id="MF_00067">
    <property type="entry name" value="GmhA"/>
    <property type="match status" value="1"/>
</dbReference>
<comment type="cofactor">
    <cofactor evidence="9">
        <name>Zn(2+)</name>
        <dbReference type="ChEBI" id="CHEBI:29105"/>
    </cofactor>
    <text evidence="9">Binds 1 zinc ion per subunit.</text>
</comment>
<evidence type="ECO:0000256" key="1">
    <source>
        <dbReference type="ARBA" id="ARBA00000348"/>
    </source>
</evidence>
<feature type="binding site" evidence="9">
    <location>
        <begin position="49"/>
        <end position="51"/>
    </location>
    <ligand>
        <name>substrate</name>
    </ligand>
</feature>
<evidence type="ECO:0000256" key="7">
    <source>
        <dbReference type="ARBA" id="ARBA00023235"/>
    </source>
</evidence>
<feature type="binding site" evidence="9">
    <location>
        <position position="62"/>
    </location>
    <ligand>
        <name>substrate</name>
    </ligand>
</feature>
<dbReference type="Gene3D" id="3.40.50.10490">
    <property type="entry name" value="Glucose-6-phosphate isomerase like protein, domain 1"/>
    <property type="match status" value="1"/>
</dbReference>
<feature type="domain" description="SIS" evidence="10">
    <location>
        <begin position="34"/>
        <end position="189"/>
    </location>
</feature>
<dbReference type="CDD" id="cd05006">
    <property type="entry name" value="SIS_GmhA"/>
    <property type="match status" value="1"/>
</dbReference>
<feature type="binding site" evidence="9">
    <location>
        <begin position="91"/>
        <end position="92"/>
    </location>
    <ligand>
        <name>substrate</name>
    </ligand>
</feature>
<keyword evidence="4 9" id="KW-0963">Cytoplasm</keyword>
<evidence type="ECO:0000256" key="8">
    <source>
        <dbReference type="ARBA" id="ARBA00023277"/>
    </source>
</evidence>
<dbReference type="InterPro" id="IPR046348">
    <property type="entry name" value="SIS_dom_sf"/>
</dbReference>
<comment type="subcellular location">
    <subcellularLocation>
        <location evidence="2 9">Cytoplasm</location>
    </subcellularLocation>
</comment>
<dbReference type="AlphaFoldDB" id="A0A1H2F8N4"/>
<keyword evidence="6 9" id="KW-0862">Zinc</keyword>
<dbReference type="PROSITE" id="PS51464">
    <property type="entry name" value="SIS"/>
    <property type="match status" value="1"/>
</dbReference>
<dbReference type="Pfam" id="PF13580">
    <property type="entry name" value="SIS_2"/>
    <property type="match status" value="1"/>
</dbReference>
<dbReference type="InterPro" id="IPR050099">
    <property type="entry name" value="SIS_GmhA/DiaA_subfam"/>
</dbReference>
<dbReference type="PANTHER" id="PTHR30390">
    <property type="entry name" value="SEDOHEPTULOSE 7-PHOSPHATE ISOMERASE / DNAA INITIATOR-ASSOCIATING FACTOR FOR REPLICATION INITIATION"/>
    <property type="match status" value="1"/>
</dbReference>
<evidence type="ECO:0000259" key="10">
    <source>
        <dbReference type="PROSITE" id="PS51464"/>
    </source>
</evidence>
<feature type="binding site" evidence="9">
    <location>
        <begin position="117"/>
        <end position="119"/>
    </location>
    <ligand>
        <name>substrate</name>
    </ligand>
</feature>
<feature type="binding site" evidence="9">
    <location>
        <position position="168"/>
    </location>
    <ligand>
        <name>substrate</name>
    </ligand>
</feature>
<dbReference type="PANTHER" id="PTHR30390:SF6">
    <property type="entry name" value="DNAA INITIATOR-ASSOCIATING PROTEIN DIAA"/>
    <property type="match status" value="1"/>
</dbReference>
<dbReference type="GO" id="GO:0005737">
    <property type="term" value="C:cytoplasm"/>
    <property type="evidence" value="ECO:0007669"/>
    <property type="project" value="UniProtKB-SubCell"/>
</dbReference>
<dbReference type="GO" id="GO:0008270">
    <property type="term" value="F:zinc ion binding"/>
    <property type="evidence" value="ECO:0007669"/>
    <property type="project" value="UniProtKB-UniRule"/>
</dbReference>
<evidence type="ECO:0000256" key="3">
    <source>
        <dbReference type="ARBA" id="ARBA00009894"/>
    </source>
</evidence>
<dbReference type="Proteomes" id="UP000199608">
    <property type="component" value="Unassembled WGS sequence"/>
</dbReference>
<reference evidence="12" key="1">
    <citation type="submission" date="2016-10" db="EMBL/GenBank/DDBJ databases">
        <authorList>
            <person name="Varghese N."/>
            <person name="Submissions S."/>
        </authorList>
    </citation>
    <scope>NUCLEOTIDE SEQUENCE [LARGE SCALE GENOMIC DNA]</scope>
    <source>
        <strain evidence="12">DSM 3384</strain>
    </source>
</reference>
<comment type="function">
    <text evidence="9">Catalyzes the isomerization of sedoheptulose 7-phosphate in D-glycero-D-manno-heptose 7-phosphate.</text>
</comment>
<comment type="similarity">
    <text evidence="3 9">Belongs to the SIS family. GmhA subfamily.</text>
</comment>
<comment type="catalytic activity">
    <reaction evidence="1 9">
        <text>2 D-sedoheptulose 7-phosphate = D-glycero-alpha-D-manno-heptose 7-phosphate + D-glycero-beta-D-manno-heptose 7-phosphate</text>
        <dbReference type="Rhea" id="RHEA:27489"/>
        <dbReference type="ChEBI" id="CHEBI:57483"/>
        <dbReference type="ChEBI" id="CHEBI:60203"/>
        <dbReference type="ChEBI" id="CHEBI:60204"/>
        <dbReference type="EC" id="5.3.1.28"/>
    </reaction>
</comment>
<keyword evidence="7 9" id="KW-0413">Isomerase</keyword>
<evidence type="ECO:0000313" key="12">
    <source>
        <dbReference type="Proteomes" id="UP000199608"/>
    </source>
</evidence>
<evidence type="ECO:0000313" key="11">
    <source>
        <dbReference type="EMBL" id="SDU03655.1"/>
    </source>
</evidence>
<dbReference type="GO" id="GO:2001061">
    <property type="term" value="P:D-glycero-D-manno-heptose 7-phosphate biosynthetic process"/>
    <property type="evidence" value="ECO:0007669"/>
    <property type="project" value="UniProtKB-UniPathway"/>
</dbReference>
<comment type="pathway">
    <text evidence="9">Carbohydrate biosynthesis; D-glycero-D-manno-heptose 7-phosphate biosynthesis; D-glycero-alpha-D-manno-heptose 7-phosphate and D-glycero-beta-D-manno-heptose 7-phosphate from sedoheptulose 7-phosphate: step 1/1.</text>
</comment>
<gene>
    <name evidence="9" type="primary">gmhA</name>
    <name evidence="11" type="ORF">SAMN04487931_10418</name>
</gene>
<feature type="binding site" evidence="9">
    <location>
        <position position="122"/>
    </location>
    <ligand>
        <name>substrate</name>
    </ligand>
</feature>
<dbReference type="EMBL" id="FNLL01000004">
    <property type="protein sequence ID" value="SDU03655.1"/>
    <property type="molecule type" value="Genomic_DNA"/>
</dbReference>
<evidence type="ECO:0000256" key="4">
    <source>
        <dbReference type="ARBA" id="ARBA00022490"/>
    </source>
</evidence>
<name>A0A1H2F8N4_9BACT</name>
<dbReference type="SUPFAM" id="SSF53697">
    <property type="entry name" value="SIS domain"/>
    <property type="match status" value="1"/>
</dbReference>
<keyword evidence="8 9" id="KW-0119">Carbohydrate metabolism</keyword>
<dbReference type="GO" id="GO:0005975">
    <property type="term" value="P:carbohydrate metabolic process"/>
    <property type="evidence" value="ECO:0007669"/>
    <property type="project" value="UniProtKB-UniRule"/>
</dbReference>
<evidence type="ECO:0000256" key="2">
    <source>
        <dbReference type="ARBA" id="ARBA00004496"/>
    </source>
</evidence>
<keyword evidence="5 9" id="KW-0479">Metal-binding</keyword>